<evidence type="ECO:0000313" key="3">
    <source>
        <dbReference type="Proteomes" id="UP000435243"/>
    </source>
</evidence>
<evidence type="ECO:0000256" key="1">
    <source>
        <dbReference type="SAM" id="SignalP"/>
    </source>
</evidence>
<feature type="signal peptide" evidence="1">
    <location>
        <begin position="1"/>
        <end position="19"/>
    </location>
</feature>
<accession>A0A844ZNT8</accession>
<comment type="caution">
    <text evidence="2">The sequence shown here is derived from an EMBL/GenBank/DDBJ whole genome shotgun (WGS) entry which is preliminary data.</text>
</comment>
<dbReference type="RefSeq" id="WP_160591657.1">
    <property type="nucleotide sequence ID" value="NZ_BAAAFP010000003.1"/>
</dbReference>
<protein>
    <submittedName>
        <fullName evidence="2">Uncharacterized protein</fullName>
    </submittedName>
</protein>
<dbReference type="EMBL" id="WTYY01000004">
    <property type="protein sequence ID" value="MXO89002.1"/>
    <property type="molecule type" value="Genomic_DNA"/>
</dbReference>
<keyword evidence="1" id="KW-0732">Signal</keyword>
<feature type="chain" id="PRO_5032929644" evidence="1">
    <location>
        <begin position="20"/>
        <end position="207"/>
    </location>
</feature>
<keyword evidence="3" id="KW-1185">Reference proteome</keyword>
<dbReference type="AlphaFoldDB" id="A0A844ZNT8"/>
<proteinExistence type="predicted"/>
<dbReference type="Proteomes" id="UP000435243">
    <property type="component" value="Unassembled WGS sequence"/>
</dbReference>
<evidence type="ECO:0000313" key="2">
    <source>
        <dbReference type="EMBL" id="MXO89002.1"/>
    </source>
</evidence>
<organism evidence="2 3">
    <name type="scientific">Alteraurantiacibacter aestuarii</name>
    <dbReference type="NCBI Taxonomy" id="650004"/>
    <lineage>
        <taxon>Bacteria</taxon>
        <taxon>Pseudomonadati</taxon>
        <taxon>Pseudomonadota</taxon>
        <taxon>Alphaproteobacteria</taxon>
        <taxon>Sphingomonadales</taxon>
        <taxon>Erythrobacteraceae</taxon>
        <taxon>Alteraurantiacibacter</taxon>
    </lineage>
</organism>
<sequence length="207" mass="22132">MKRIILLPAMLSLASAAAAQDFEPADIEARMAAASQAQQRAALIAEQLSAPDSSQQMQPAQIEAIAEIREYIAAQPDDACDAVAFQPVVLPQEADGRTPVYLVNTSGKERSFALGENFRVMIGPNDEIGPVEPLTQGCETIEWDPDNPELGLSVFVTRYDMGRNPSEIHFLASSRLPMSMGVITGDLIWPMAGGFTAGPVPAAEAGY</sequence>
<name>A0A844ZNT8_9SPHN</name>
<reference evidence="2 3" key="1">
    <citation type="submission" date="2019-12" db="EMBL/GenBank/DDBJ databases">
        <title>Genomic-based taxomic classification of the family Erythrobacteraceae.</title>
        <authorList>
            <person name="Xu L."/>
        </authorList>
    </citation>
    <scope>NUCLEOTIDE SEQUENCE [LARGE SCALE GENOMIC DNA]</scope>
    <source>
        <strain evidence="2 3">JCM 16339</strain>
    </source>
</reference>
<dbReference type="OrthoDB" id="7204730at2"/>
<gene>
    <name evidence="2" type="ORF">GRI32_09650</name>
</gene>